<accession>A0A0D3HP29</accession>
<dbReference type="STRING" id="65489.A0A0D3HP29"/>
<dbReference type="SUPFAM" id="SSF103511">
    <property type="entry name" value="Chlorophyll a-b binding protein"/>
    <property type="match status" value="1"/>
</dbReference>
<evidence type="ECO:0000256" key="1">
    <source>
        <dbReference type="SAM" id="Phobius"/>
    </source>
</evidence>
<name>A0A0D3HP29_9ORYZ</name>
<organism evidence="2">
    <name type="scientific">Oryza barthii</name>
    <dbReference type="NCBI Taxonomy" id="65489"/>
    <lineage>
        <taxon>Eukaryota</taxon>
        <taxon>Viridiplantae</taxon>
        <taxon>Streptophyta</taxon>
        <taxon>Embryophyta</taxon>
        <taxon>Tracheophyta</taxon>
        <taxon>Spermatophyta</taxon>
        <taxon>Magnoliopsida</taxon>
        <taxon>Liliopsida</taxon>
        <taxon>Poales</taxon>
        <taxon>Poaceae</taxon>
        <taxon>BOP clade</taxon>
        <taxon>Oryzoideae</taxon>
        <taxon>Oryzeae</taxon>
        <taxon>Oryzinae</taxon>
        <taxon>Oryza</taxon>
    </lineage>
</organism>
<protein>
    <recommendedName>
        <fullName evidence="4">Stress enhanced protein 1</fullName>
    </recommendedName>
</protein>
<reference evidence="2" key="1">
    <citation type="journal article" date="2009" name="Rice">
        <title>De Novo Next Generation Sequencing of Plant Genomes.</title>
        <authorList>
            <person name="Rounsley S."/>
            <person name="Marri P.R."/>
            <person name="Yu Y."/>
            <person name="He R."/>
            <person name="Sisneros N."/>
            <person name="Goicoechea J.L."/>
            <person name="Lee S.J."/>
            <person name="Angelova A."/>
            <person name="Kudrna D."/>
            <person name="Luo M."/>
            <person name="Affourtit J."/>
            <person name="Desany B."/>
            <person name="Knight J."/>
            <person name="Niazi F."/>
            <person name="Egholm M."/>
            <person name="Wing R.A."/>
        </authorList>
    </citation>
    <scope>NUCLEOTIDE SEQUENCE [LARGE SCALE GENOMIC DNA]</scope>
    <source>
        <strain evidence="2">cv. IRGC 105608</strain>
    </source>
</reference>
<dbReference type="Gramene" id="OBART11G20100.1">
    <property type="protein sequence ID" value="OBART11G20100.1"/>
    <property type="gene ID" value="OBART11G20100"/>
</dbReference>
<keyword evidence="1" id="KW-0472">Membrane</keyword>
<sequence>MAISSVFLRPSLFSSPPAAAAASSPRRHAAVLHVTSSKRRPLFSRAATSLTVRCEQTAKPGGGAGAGAADVWLSRLAMVSFSTAVVVEVSTGEGLVANLGVATPAPTLALVVTSLAAGLAVYFIFQAGSRN</sequence>
<evidence type="ECO:0000313" key="2">
    <source>
        <dbReference type="EnsemblPlants" id="OBART11G20100.1"/>
    </source>
</evidence>
<dbReference type="EnsemblPlants" id="OBART11G20100.1">
    <property type="protein sequence ID" value="OBART11G20100.1"/>
    <property type="gene ID" value="OBART11G20100"/>
</dbReference>
<dbReference type="HOGENOM" id="CLU_126272_0_0_1"/>
<dbReference type="AlphaFoldDB" id="A0A0D3HP29"/>
<evidence type="ECO:0000313" key="3">
    <source>
        <dbReference type="Proteomes" id="UP000026960"/>
    </source>
</evidence>
<dbReference type="Proteomes" id="UP000026960">
    <property type="component" value="Chromosome 11"/>
</dbReference>
<keyword evidence="3" id="KW-1185">Reference proteome</keyword>
<reference evidence="2" key="2">
    <citation type="submission" date="2015-03" db="UniProtKB">
        <authorList>
            <consortium name="EnsemblPlants"/>
        </authorList>
    </citation>
    <scope>IDENTIFICATION</scope>
</reference>
<proteinExistence type="predicted"/>
<keyword evidence="1" id="KW-0812">Transmembrane</keyword>
<evidence type="ECO:0008006" key="4">
    <source>
        <dbReference type="Google" id="ProtNLM"/>
    </source>
</evidence>
<dbReference type="eggNOG" id="ENOG502SUBY">
    <property type="taxonomic scope" value="Eukaryota"/>
</dbReference>
<dbReference type="PaxDb" id="65489-OBART11G20100.1"/>
<keyword evidence="1" id="KW-1133">Transmembrane helix</keyword>
<feature type="transmembrane region" description="Helical" evidence="1">
    <location>
        <begin position="105"/>
        <end position="125"/>
    </location>
</feature>